<evidence type="ECO:0000313" key="2">
    <source>
        <dbReference type="Proteomes" id="UP000248329"/>
    </source>
</evidence>
<accession>A0AC61L3C7</accession>
<name>A0AC61L3C7_9EURY</name>
<dbReference type="Proteomes" id="UP000248329">
    <property type="component" value="Unassembled WGS sequence"/>
</dbReference>
<gene>
    <name evidence="1" type="ORF">C4B59_06360</name>
</gene>
<reference evidence="1" key="1">
    <citation type="submission" date="2018-01" db="EMBL/GenBank/DDBJ databases">
        <authorList>
            <person name="Krukenberg V."/>
        </authorList>
    </citation>
    <scope>NUCLEOTIDE SEQUENCE</scope>
    <source>
        <strain evidence="1">E20ANME2</strain>
    </source>
</reference>
<dbReference type="EMBL" id="PQXF01000009">
    <property type="protein sequence ID" value="PXF60972.1"/>
    <property type="molecule type" value="Genomic_DNA"/>
</dbReference>
<evidence type="ECO:0000313" key="1">
    <source>
        <dbReference type="EMBL" id="PXF60972.1"/>
    </source>
</evidence>
<organism evidence="1 2">
    <name type="scientific">Candidatus Methanogaster sp</name>
    <dbReference type="NCBI Taxonomy" id="3386292"/>
    <lineage>
        <taxon>Archaea</taxon>
        <taxon>Methanobacteriati</taxon>
        <taxon>Methanobacteriota</taxon>
        <taxon>Stenosarchaea group</taxon>
        <taxon>Methanomicrobia</taxon>
        <taxon>Methanosarcinales</taxon>
        <taxon>ANME-2 cluster</taxon>
        <taxon>Candidatus Methanogasteraceae</taxon>
        <taxon>Candidatus Methanogaster</taxon>
    </lineage>
</organism>
<sequence>MEVIAEYSGEQVTVVETGWIAEDEFGRKRPATVTYVISGWNVMVNAESVAYFNQTLPVYAEFVDFMAFDPGSATITRKNRNAVQKGSSFNEYLVSDLGAFQSNS</sequence>
<protein>
    <submittedName>
        <fullName evidence="1">Uncharacterized protein</fullName>
    </submittedName>
</protein>
<comment type="caution">
    <text evidence="1">The sequence shown here is derived from an EMBL/GenBank/DDBJ whole genome shotgun (WGS) entry which is preliminary data.</text>
</comment>
<proteinExistence type="predicted"/>